<name>A0A3E0X1P1_9GAMM</name>
<evidence type="ECO:0000313" key="2">
    <source>
        <dbReference type="EMBL" id="RFA38646.1"/>
    </source>
</evidence>
<dbReference type="AlphaFoldDB" id="A0A3E0X1P1"/>
<protein>
    <recommendedName>
        <fullName evidence="4">Copper-binding protein</fullName>
    </recommendedName>
</protein>
<keyword evidence="3" id="KW-1185">Reference proteome</keyword>
<comment type="caution">
    <text evidence="2">The sequence shown here is derived from an EMBL/GenBank/DDBJ whole genome shotgun (WGS) entry which is preliminary data.</text>
</comment>
<dbReference type="InterPro" id="IPR021647">
    <property type="entry name" value="CusF_Ec"/>
</dbReference>
<evidence type="ECO:0000313" key="3">
    <source>
        <dbReference type="Proteomes" id="UP000256763"/>
    </source>
</evidence>
<gene>
    <name evidence="2" type="ORF">CAL65_04765</name>
</gene>
<reference evidence="3" key="1">
    <citation type="submission" date="2017-05" db="EMBL/GenBank/DDBJ databases">
        <authorList>
            <person name="Sharma S."/>
            <person name="Sidhu C."/>
            <person name="Pinnaka A.K."/>
        </authorList>
    </citation>
    <scope>NUCLEOTIDE SEQUENCE [LARGE SCALE GENOMIC DNA]</scope>
    <source>
        <strain evidence="3">AK93</strain>
    </source>
</reference>
<accession>A0A3E0X1P1</accession>
<evidence type="ECO:0008006" key="4">
    <source>
        <dbReference type="Google" id="ProtNLM"/>
    </source>
</evidence>
<dbReference type="Pfam" id="PF11604">
    <property type="entry name" value="CusF_Ec"/>
    <property type="match status" value="1"/>
</dbReference>
<feature type="chain" id="PRO_5017760844" description="Copper-binding protein" evidence="1">
    <location>
        <begin position="30"/>
        <end position="124"/>
    </location>
</feature>
<organism evidence="2 3">
    <name type="scientific">Alkalilimnicola ehrlichii</name>
    <dbReference type="NCBI Taxonomy" id="351052"/>
    <lineage>
        <taxon>Bacteria</taxon>
        <taxon>Pseudomonadati</taxon>
        <taxon>Pseudomonadota</taxon>
        <taxon>Gammaproteobacteria</taxon>
        <taxon>Chromatiales</taxon>
        <taxon>Ectothiorhodospiraceae</taxon>
        <taxon>Alkalilimnicola</taxon>
    </lineage>
</organism>
<dbReference type="EMBL" id="NFZW01000003">
    <property type="protein sequence ID" value="RFA38646.1"/>
    <property type="molecule type" value="Genomic_DNA"/>
</dbReference>
<dbReference type="Proteomes" id="UP000256763">
    <property type="component" value="Unassembled WGS sequence"/>
</dbReference>
<dbReference type="Gene3D" id="2.40.50.320">
    <property type="entry name" value="Copper binding periplasmic protein CusF"/>
    <property type="match status" value="1"/>
</dbReference>
<keyword evidence="1" id="KW-0732">Signal</keyword>
<dbReference type="InterPro" id="IPR042230">
    <property type="entry name" value="CusF_sf"/>
</dbReference>
<dbReference type="OrthoDB" id="5771277at2"/>
<evidence type="ECO:0000256" key="1">
    <source>
        <dbReference type="SAM" id="SignalP"/>
    </source>
</evidence>
<feature type="signal peptide" evidence="1">
    <location>
        <begin position="1"/>
        <end position="29"/>
    </location>
</feature>
<proteinExistence type="predicted"/>
<sequence length="124" mass="13531">MRKMPMKSYLNLIGALAMTVGLAAPAAWADNAHRHGHQHHQHDAQSVAVTAQGIGEVRAIGKNGTSLVMHHEPMPELNWPAMVMRFAVADAELTEGLGVGDKVSFRIREVSEGEFEIDRLAPLE</sequence>